<dbReference type="OrthoDB" id="9792692at2"/>
<proteinExistence type="inferred from homology"/>
<evidence type="ECO:0000259" key="9">
    <source>
        <dbReference type="Pfam" id="PF01488"/>
    </source>
</evidence>
<dbReference type="NCBIfam" id="NF001312">
    <property type="entry name" value="PRK00258.1-4"/>
    <property type="match status" value="1"/>
</dbReference>
<dbReference type="PANTHER" id="PTHR21089:SF1">
    <property type="entry name" value="BIFUNCTIONAL 3-DEHYDROQUINATE DEHYDRATASE_SHIKIMATE DEHYDROGENASE, CHLOROPLASTIC"/>
    <property type="match status" value="1"/>
</dbReference>
<dbReference type="GO" id="GO:0009423">
    <property type="term" value="P:chorismate biosynthetic process"/>
    <property type="evidence" value="ECO:0007669"/>
    <property type="project" value="UniProtKB-UniRule"/>
</dbReference>
<dbReference type="SUPFAM" id="SSF53223">
    <property type="entry name" value="Aminoacid dehydrogenase-like, N-terminal domain"/>
    <property type="match status" value="1"/>
</dbReference>
<evidence type="ECO:0000256" key="1">
    <source>
        <dbReference type="ARBA" id="ARBA00004871"/>
    </source>
</evidence>
<dbReference type="FunFam" id="3.40.50.10860:FF:000006">
    <property type="entry name" value="Shikimate dehydrogenase (NADP(+))"/>
    <property type="match status" value="1"/>
</dbReference>
<dbReference type="InterPro" id="IPR022893">
    <property type="entry name" value="Shikimate_DH_fam"/>
</dbReference>
<evidence type="ECO:0000313" key="12">
    <source>
        <dbReference type="EMBL" id="PIB26566.1"/>
    </source>
</evidence>
<dbReference type="InterPro" id="IPR046346">
    <property type="entry name" value="Aminoacid_DH-like_N_sf"/>
</dbReference>
<comment type="caution">
    <text evidence="12">The sequence shown here is derived from an EMBL/GenBank/DDBJ whole genome shotgun (WGS) entry which is preliminary data.</text>
</comment>
<dbReference type="Pfam" id="PF08501">
    <property type="entry name" value="Shikimate_dh_N"/>
    <property type="match status" value="1"/>
</dbReference>
<feature type="domain" description="Quinate/shikimate 5-dehydrogenase/glutamyl-tRNA reductase" evidence="9">
    <location>
        <begin position="123"/>
        <end position="168"/>
    </location>
</feature>
<feature type="binding site" evidence="8">
    <location>
        <position position="61"/>
    </location>
    <ligand>
        <name>shikimate</name>
        <dbReference type="ChEBI" id="CHEBI:36208"/>
    </ligand>
</feature>
<comment type="subunit">
    <text evidence="8">Homodimer.</text>
</comment>
<dbReference type="InterPro" id="IPR013708">
    <property type="entry name" value="Shikimate_DH-bd_N"/>
</dbReference>
<dbReference type="GO" id="GO:0008652">
    <property type="term" value="P:amino acid biosynthetic process"/>
    <property type="evidence" value="ECO:0007669"/>
    <property type="project" value="UniProtKB-KW"/>
</dbReference>
<evidence type="ECO:0000256" key="6">
    <source>
        <dbReference type="ARBA" id="ARBA00023141"/>
    </source>
</evidence>
<sequence>MIKAGVIGWPISQSKSPIIHGYWLNKYGIKGSYEKIAFSVDEFDDGVKKLRDDGYAGVNVTAPHKEAALSLADHSSDRAKMIGAANTLVFKDGEIHADNTDGEGFLNNVIQRAPDWNVGAGPALVLGAGGAARAVISALIDAGVPELILVNRTRARAENLATHFGRRVVVANWVDAVPASGAVSTIVNTTSLGMLGCDPLEFSCENLNPSILVTDIVYNPLETDLLKNAAQKGCATVDGLGMLLHQAVPGFEQWFGTRPVVDEILRERVLEAL</sequence>
<keyword evidence="13" id="KW-1185">Reference proteome</keyword>
<feature type="binding site" evidence="8">
    <location>
        <begin position="151"/>
        <end position="156"/>
    </location>
    <ligand>
        <name>NADP(+)</name>
        <dbReference type="ChEBI" id="CHEBI:58349"/>
    </ligand>
</feature>
<evidence type="ECO:0000313" key="13">
    <source>
        <dbReference type="Proteomes" id="UP000231516"/>
    </source>
</evidence>
<dbReference type="GO" id="GO:0050661">
    <property type="term" value="F:NADP binding"/>
    <property type="evidence" value="ECO:0007669"/>
    <property type="project" value="InterPro"/>
</dbReference>
<comment type="similarity">
    <text evidence="8">Belongs to the shikimate dehydrogenase family.</text>
</comment>
<dbReference type="GO" id="GO:0005829">
    <property type="term" value="C:cytosol"/>
    <property type="evidence" value="ECO:0007669"/>
    <property type="project" value="TreeGrafter"/>
</dbReference>
<dbReference type="CDD" id="cd01065">
    <property type="entry name" value="NAD_bind_Shikimate_DH"/>
    <property type="match status" value="1"/>
</dbReference>
<evidence type="ECO:0000256" key="3">
    <source>
        <dbReference type="ARBA" id="ARBA00022605"/>
    </source>
</evidence>
<dbReference type="GO" id="GO:0004764">
    <property type="term" value="F:shikimate 3-dehydrogenase (NADP+) activity"/>
    <property type="evidence" value="ECO:0007669"/>
    <property type="project" value="UniProtKB-UniRule"/>
</dbReference>
<feature type="binding site" evidence="8">
    <location>
        <begin position="127"/>
        <end position="131"/>
    </location>
    <ligand>
        <name>NADP(+)</name>
        <dbReference type="ChEBI" id="CHEBI:58349"/>
    </ligand>
</feature>
<keyword evidence="3 8" id="KW-0028">Amino-acid biosynthesis</keyword>
<dbReference type="UniPathway" id="UPA00053">
    <property type="reaction ID" value="UER00087"/>
</dbReference>
<feature type="binding site" evidence="8">
    <location>
        <position position="246"/>
    </location>
    <ligand>
        <name>shikimate</name>
        <dbReference type="ChEBI" id="CHEBI:36208"/>
    </ligand>
</feature>
<dbReference type="Proteomes" id="UP000231516">
    <property type="component" value="Unassembled WGS sequence"/>
</dbReference>
<feature type="binding site" evidence="8">
    <location>
        <begin position="14"/>
        <end position="16"/>
    </location>
    <ligand>
        <name>shikimate</name>
        <dbReference type="ChEBI" id="CHEBI:36208"/>
    </ligand>
</feature>
<comment type="catalytic activity">
    <reaction evidence="7 8">
        <text>shikimate + NADP(+) = 3-dehydroshikimate + NADPH + H(+)</text>
        <dbReference type="Rhea" id="RHEA:17737"/>
        <dbReference type="ChEBI" id="CHEBI:15378"/>
        <dbReference type="ChEBI" id="CHEBI:16630"/>
        <dbReference type="ChEBI" id="CHEBI:36208"/>
        <dbReference type="ChEBI" id="CHEBI:57783"/>
        <dbReference type="ChEBI" id="CHEBI:58349"/>
        <dbReference type="EC" id="1.1.1.25"/>
    </reaction>
</comment>
<evidence type="ECO:0000256" key="5">
    <source>
        <dbReference type="ARBA" id="ARBA00023002"/>
    </source>
</evidence>
<dbReference type="HAMAP" id="MF_00222">
    <property type="entry name" value="Shikimate_DH_AroE"/>
    <property type="match status" value="1"/>
</dbReference>
<dbReference type="Gene3D" id="3.40.50.10860">
    <property type="entry name" value="Leucine Dehydrogenase, chain A, domain 1"/>
    <property type="match status" value="1"/>
</dbReference>
<dbReference type="InterPro" id="IPR036291">
    <property type="entry name" value="NAD(P)-bd_dom_sf"/>
</dbReference>
<dbReference type="InterPro" id="IPR006151">
    <property type="entry name" value="Shikm_DH/Glu-tRNA_Rdtase"/>
</dbReference>
<dbReference type="GO" id="GO:0009073">
    <property type="term" value="P:aromatic amino acid family biosynthetic process"/>
    <property type="evidence" value="ECO:0007669"/>
    <property type="project" value="UniProtKB-KW"/>
</dbReference>
<feature type="binding site" evidence="8">
    <location>
        <position position="239"/>
    </location>
    <ligand>
        <name>NADP(+)</name>
        <dbReference type="ChEBI" id="CHEBI:58349"/>
    </ligand>
</feature>
<keyword evidence="6 8" id="KW-0057">Aromatic amino acid biosynthesis</keyword>
<accession>A0A2G5KAL7</accession>
<evidence type="ECO:0000259" key="10">
    <source>
        <dbReference type="Pfam" id="PF08501"/>
    </source>
</evidence>
<dbReference type="Pfam" id="PF01488">
    <property type="entry name" value="Shikimate_DH"/>
    <property type="match status" value="1"/>
</dbReference>
<dbReference type="AlphaFoldDB" id="A0A2G5KAL7"/>
<comment type="pathway">
    <text evidence="1 8">Metabolic intermediate biosynthesis; chorismate biosynthesis; chorismate from D-erythrose 4-phosphate and phosphoenolpyruvate: step 4/7.</text>
</comment>
<dbReference type="PANTHER" id="PTHR21089">
    <property type="entry name" value="SHIKIMATE DEHYDROGENASE"/>
    <property type="match status" value="1"/>
</dbReference>
<dbReference type="EMBL" id="MDGM01000003">
    <property type="protein sequence ID" value="PIB26566.1"/>
    <property type="molecule type" value="Genomic_DNA"/>
</dbReference>
<reference evidence="12 13" key="1">
    <citation type="submission" date="2016-08" db="EMBL/GenBank/DDBJ databases">
        <title>Draft genome of Amylibacter sp. strain 4G11.</title>
        <authorList>
            <person name="Wong S.-K."/>
            <person name="Hamasaki K."/>
            <person name="Yoshizawa S."/>
        </authorList>
    </citation>
    <scope>NUCLEOTIDE SEQUENCE [LARGE SCALE GENOMIC DNA]</scope>
    <source>
        <strain evidence="12 13">4G11</strain>
    </source>
</reference>
<comment type="function">
    <text evidence="8">Involved in the biosynthesis of the chorismate, which leads to the biosynthesis of aromatic amino acids. Catalyzes the reversible NADPH linked reduction of 3-dehydroshikimate (DHSA) to yield shikimate (SA).</text>
</comment>
<dbReference type="InterPro" id="IPR011342">
    <property type="entry name" value="Shikimate_DH"/>
</dbReference>
<evidence type="ECO:0000259" key="11">
    <source>
        <dbReference type="Pfam" id="PF18317"/>
    </source>
</evidence>
<feature type="binding site" evidence="8">
    <location>
        <position position="77"/>
    </location>
    <ligand>
        <name>NADP(+)</name>
        <dbReference type="ChEBI" id="CHEBI:58349"/>
    </ligand>
</feature>
<name>A0A2G5KAL7_9RHOB</name>
<evidence type="ECO:0000256" key="4">
    <source>
        <dbReference type="ARBA" id="ARBA00022857"/>
    </source>
</evidence>
<dbReference type="InterPro" id="IPR041121">
    <property type="entry name" value="SDH_C"/>
</dbReference>
<protein>
    <recommendedName>
        <fullName evidence="2 8">Shikimate dehydrogenase (NADP(+))</fullName>
        <shortName evidence="8">SDH</shortName>
        <ecNumber evidence="2 8">1.1.1.25</ecNumber>
    </recommendedName>
</protein>
<feature type="binding site" evidence="8">
    <location>
        <position position="218"/>
    </location>
    <ligand>
        <name>shikimate</name>
        <dbReference type="ChEBI" id="CHEBI:36208"/>
    </ligand>
</feature>
<keyword evidence="4 8" id="KW-0521">NADP</keyword>
<evidence type="ECO:0000256" key="2">
    <source>
        <dbReference type="ARBA" id="ARBA00012962"/>
    </source>
</evidence>
<feature type="binding site" evidence="8">
    <location>
        <position position="101"/>
    </location>
    <ligand>
        <name>shikimate</name>
        <dbReference type="ChEBI" id="CHEBI:36208"/>
    </ligand>
</feature>
<gene>
    <name evidence="8" type="primary">aroE</name>
    <name evidence="12" type="ORF">BFP76_11755</name>
</gene>
<feature type="binding site" evidence="8">
    <location>
        <position position="216"/>
    </location>
    <ligand>
        <name>NADP(+)</name>
        <dbReference type="ChEBI" id="CHEBI:58349"/>
    </ligand>
</feature>
<keyword evidence="5 8" id="KW-0560">Oxidoreductase</keyword>
<dbReference type="NCBIfam" id="TIGR00507">
    <property type="entry name" value="aroE"/>
    <property type="match status" value="1"/>
</dbReference>
<dbReference type="Pfam" id="PF18317">
    <property type="entry name" value="SDH_C"/>
    <property type="match status" value="1"/>
</dbReference>
<feature type="domain" description="SDH C-terminal" evidence="11">
    <location>
        <begin position="239"/>
        <end position="262"/>
    </location>
</feature>
<evidence type="ECO:0000256" key="8">
    <source>
        <dbReference type="HAMAP-Rule" id="MF_00222"/>
    </source>
</evidence>
<evidence type="ECO:0000256" key="7">
    <source>
        <dbReference type="ARBA" id="ARBA00049442"/>
    </source>
</evidence>
<organism evidence="12 13">
    <name type="scientific">Paramylibacter kogurei</name>
    <dbReference type="NCBI Taxonomy" id="1889778"/>
    <lineage>
        <taxon>Bacteria</taxon>
        <taxon>Pseudomonadati</taxon>
        <taxon>Pseudomonadota</taxon>
        <taxon>Alphaproteobacteria</taxon>
        <taxon>Rhodobacterales</taxon>
        <taxon>Paracoccaceae</taxon>
        <taxon>Paramylibacter</taxon>
    </lineage>
</organism>
<dbReference type="GO" id="GO:0019632">
    <property type="term" value="P:shikimate metabolic process"/>
    <property type="evidence" value="ECO:0007669"/>
    <property type="project" value="InterPro"/>
</dbReference>
<feature type="domain" description="Shikimate dehydrogenase substrate binding N-terminal" evidence="10">
    <location>
        <begin position="6"/>
        <end position="88"/>
    </location>
</feature>
<dbReference type="EC" id="1.1.1.25" evidence="2 8"/>
<dbReference type="RefSeq" id="WP_099591392.1">
    <property type="nucleotide sequence ID" value="NZ_MDGM01000003.1"/>
</dbReference>
<feature type="active site" description="Proton acceptor" evidence="8">
    <location>
        <position position="65"/>
    </location>
</feature>
<dbReference type="Gene3D" id="3.40.50.720">
    <property type="entry name" value="NAD(P)-binding Rossmann-like Domain"/>
    <property type="match status" value="1"/>
</dbReference>
<feature type="binding site" evidence="8">
    <location>
        <position position="86"/>
    </location>
    <ligand>
        <name>shikimate</name>
        <dbReference type="ChEBI" id="CHEBI:36208"/>
    </ligand>
</feature>
<dbReference type="SUPFAM" id="SSF51735">
    <property type="entry name" value="NAD(P)-binding Rossmann-fold domains"/>
    <property type="match status" value="1"/>
</dbReference>